<evidence type="ECO:0000313" key="2">
    <source>
        <dbReference type="Proteomes" id="UP000309788"/>
    </source>
</evidence>
<comment type="caution">
    <text evidence="1">The sequence shown here is derived from an EMBL/GenBank/DDBJ whole genome shotgun (WGS) entry which is preliminary data.</text>
</comment>
<dbReference type="OrthoDB" id="960291at2"/>
<protein>
    <submittedName>
        <fullName evidence="1">Uncharacterized protein</fullName>
    </submittedName>
</protein>
<gene>
    <name evidence="1" type="ORF">FEM55_02510</name>
</gene>
<accession>A0A5R9KIU5</accession>
<keyword evidence="2" id="KW-1185">Reference proteome</keyword>
<sequence length="156" mass="18729">MYWQEKIDRMSSRFAVTDFNRRFTDWFEILKTLEDRFIIKSDSNFHFSNWSETLKYPTLIRTVTREAVNLEIDRLDSDCNYWMVVVHDDHPTAKHVVYDCKPIVINALIEINTGIFFIGDKKYNWFVQFKPIENSMVSLIKSSQPQTPFEKEILYQ</sequence>
<proteinExistence type="predicted"/>
<reference evidence="1 2" key="1">
    <citation type="submission" date="2019-05" db="EMBL/GenBank/DDBJ databases">
        <authorList>
            <person name="Qu J.-H."/>
        </authorList>
    </citation>
    <scope>NUCLEOTIDE SEQUENCE [LARGE SCALE GENOMIC DNA]</scope>
    <source>
        <strain evidence="1 2">Z12</strain>
    </source>
</reference>
<organism evidence="1 2">
    <name type="scientific">Dyadobacter sediminis</name>
    <dbReference type="NCBI Taxonomy" id="1493691"/>
    <lineage>
        <taxon>Bacteria</taxon>
        <taxon>Pseudomonadati</taxon>
        <taxon>Bacteroidota</taxon>
        <taxon>Cytophagia</taxon>
        <taxon>Cytophagales</taxon>
        <taxon>Spirosomataceae</taxon>
        <taxon>Dyadobacter</taxon>
    </lineage>
</organism>
<name>A0A5R9KIU5_9BACT</name>
<dbReference type="AlphaFoldDB" id="A0A5R9KIU5"/>
<dbReference type="Proteomes" id="UP000309788">
    <property type="component" value="Unassembled WGS sequence"/>
</dbReference>
<dbReference type="EMBL" id="VCEI01000011">
    <property type="protein sequence ID" value="TLU96039.1"/>
    <property type="molecule type" value="Genomic_DNA"/>
</dbReference>
<evidence type="ECO:0000313" key="1">
    <source>
        <dbReference type="EMBL" id="TLU96039.1"/>
    </source>
</evidence>
<dbReference type="RefSeq" id="WP_138279733.1">
    <property type="nucleotide sequence ID" value="NZ_BMGE01000001.1"/>
</dbReference>